<organism evidence="6 7">
    <name type="scientific">Microthyrium microscopicum</name>
    <dbReference type="NCBI Taxonomy" id="703497"/>
    <lineage>
        <taxon>Eukaryota</taxon>
        <taxon>Fungi</taxon>
        <taxon>Dikarya</taxon>
        <taxon>Ascomycota</taxon>
        <taxon>Pezizomycotina</taxon>
        <taxon>Dothideomycetes</taxon>
        <taxon>Dothideomycetes incertae sedis</taxon>
        <taxon>Microthyriales</taxon>
        <taxon>Microthyriaceae</taxon>
        <taxon>Microthyrium</taxon>
    </lineage>
</organism>
<dbReference type="OrthoDB" id="273010at2759"/>
<dbReference type="EMBL" id="MU004235">
    <property type="protein sequence ID" value="KAF2669641.1"/>
    <property type="molecule type" value="Genomic_DNA"/>
</dbReference>
<evidence type="ECO:0000256" key="3">
    <source>
        <dbReference type="ARBA" id="ARBA00023186"/>
    </source>
</evidence>
<dbReference type="PANTHER" id="PTHR13675">
    <property type="entry name" value="LYR MOTIF-CONTAINING PROTEIN 2"/>
    <property type="match status" value="1"/>
</dbReference>
<evidence type="ECO:0000313" key="7">
    <source>
        <dbReference type="Proteomes" id="UP000799302"/>
    </source>
</evidence>
<dbReference type="AlphaFoldDB" id="A0A6A6UDJ6"/>
<feature type="domain" description="Complex 1 LYR protein" evidence="5">
    <location>
        <begin position="10"/>
        <end position="67"/>
    </location>
</feature>
<dbReference type="PANTHER" id="PTHR13675:SF1">
    <property type="entry name" value="SUCCINATE DEHYDROGENASE ASSEMBLY FACTOR 1, MITOCHONDRIAL"/>
    <property type="match status" value="1"/>
</dbReference>
<dbReference type="CDD" id="cd20268">
    <property type="entry name" value="Complex1_LYR_SDHAF1_LYRM8"/>
    <property type="match status" value="1"/>
</dbReference>
<evidence type="ECO:0000256" key="4">
    <source>
        <dbReference type="ARBA" id="ARBA00025715"/>
    </source>
</evidence>
<proteinExistence type="inferred from homology"/>
<reference evidence="6" key="1">
    <citation type="journal article" date="2020" name="Stud. Mycol.">
        <title>101 Dothideomycetes genomes: a test case for predicting lifestyles and emergence of pathogens.</title>
        <authorList>
            <person name="Haridas S."/>
            <person name="Albert R."/>
            <person name="Binder M."/>
            <person name="Bloem J."/>
            <person name="Labutti K."/>
            <person name="Salamov A."/>
            <person name="Andreopoulos B."/>
            <person name="Baker S."/>
            <person name="Barry K."/>
            <person name="Bills G."/>
            <person name="Bluhm B."/>
            <person name="Cannon C."/>
            <person name="Castanera R."/>
            <person name="Culley D."/>
            <person name="Daum C."/>
            <person name="Ezra D."/>
            <person name="Gonzalez J."/>
            <person name="Henrissat B."/>
            <person name="Kuo A."/>
            <person name="Liang C."/>
            <person name="Lipzen A."/>
            <person name="Lutzoni F."/>
            <person name="Magnuson J."/>
            <person name="Mondo S."/>
            <person name="Nolan M."/>
            <person name="Ohm R."/>
            <person name="Pangilinan J."/>
            <person name="Park H.-J."/>
            <person name="Ramirez L."/>
            <person name="Alfaro M."/>
            <person name="Sun H."/>
            <person name="Tritt A."/>
            <person name="Yoshinaga Y."/>
            <person name="Zwiers L.-H."/>
            <person name="Turgeon B."/>
            <person name="Goodwin S."/>
            <person name="Spatafora J."/>
            <person name="Crous P."/>
            <person name="Grigoriev I."/>
        </authorList>
    </citation>
    <scope>NUCLEOTIDE SEQUENCE</scope>
    <source>
        <strain evidence="6">CBS 115976</strain>
    </source>
</reference>
<dbReference type="InterPro" id="IPR045295">
    <property type="entry name" value="Complex1_LYR_SDHAF1_LYRM8"/>
</dbReference>
<accession>A0A6A6UDJ6</accession>
<protein>
    <recommendedName>
        <fullName evidence="5">Complex 1 LYR protein domain-containing protein</fullName>
    </recommendedName>
</protein>
<sequence>MARLSGIQKDVIHLYRACLREAGRKPIENRNNFRQFARDEFRRYIEVDRKDFATIEYLLRKGKRQLETYQSDGIRNVHQ</sequence>
<gene>
    <name evidence="6" type="ORF">BT63DRAFT_425318</name>
</gene>
<evidence type="ECO:0000313" key="6">
    <source>
        <dbReference type="EMBL" id="KAF2669641.1"/>
    </source>
</evidence>
<dbReference type="GO" id="GO:0034553">
    <property type="term" value="P:mitochondrial respiratory chain complex II assembly"/>
    <property type="evidence" value="ECO:0007669"/>
    <property type="project" value="InterPro"/>
</dbReference>
<evidence type="ECO:0000256" key="1">
    <source>
        <dbReference type="ARBA" id="ARBA00004305"/>
    </source>
</evidence>
<evidence type="ECO:0000256" key="2">
    <source>
        <dbReference type="ARBA" id="ARBA00023128"/>
    </source>
</evidence>
<dbReference type="Proteomes" id="UP000799302">
    <property type="component" value="Unassembled WGS sequence"/>
</dbReference>
<dbReference type="InterPro" id="IPR008011">
    <property type="entry name" value="Complex1_LYR_dom"/>
</dbReference>
<dbReference type="GO" id="GO:0005759">
    <property type="term" value="C:mitochondrial matrix"/>
    <property type="evidence" value="ECO:0007669"/>
    <property type="project" value="UniProtKB-SubCell"/>
</dbReference>
<keyword evidence="7" id="KW-1185">Reference proteome</keyword>
<keyword evidence="2" id="KW-0496">Mitochondrion</keyword>
<evidence type="ECO:0000259" key="5">
    <source>
        <dbReference type="Pfam" id="PF05347"/>
    </source>
</evidence>
<comment type="similarity">
    <text evidence="4">Belongs to the complex I LYR family. SDHAF1 subfamily.</text>
</comment>
<dbReference type="Pfam" id="PF05347">
    <property type="entry name" value="Complex1_LYR"/>
    <property type="match status" value="1"/>
</dbReference>
<name>A0A6A6UDJ6_9PEZI</name>
<comment type="subcellular location">
    <subcellularLocation>
        <location evidence="1">Mitochondrion matrix</location>
    </subcellularLocation>
</comment>
<keyword evidence="3" id="KW-0143">Chaperone</keyword>